<protein>
    <submittedName>
        <fullName evidence="2">Uncharacterized protein</fullName>
    </submittedName>
</protein>
<comment type="caution">
    <text evidence="2">The sequence shown here is derived from an EMBL/GenBank/DDBJ whole genome shotgun (WGS) entry which is preliminary data.</text>
</comment>
<dbReference type="AlphaFoldDB" id="A0AAV7LQK7"/>
<accession>A0AAV7LQK7</accession>
<proteinExistence type="predicted"/>
<organism evidence="2 3">
    <name type="scientific">Pleurodeles waltl</name>
    <name type="common">Iberian ribbed newt</name>
    <dbReference type="NCBI Taxonomy" id="8319"/>
    <lineage>
        <taxon>Eukaryota</taxon>
        <taxon>Metazoa</taxon>
        <taxon>Chordata</taxon>
        <taxon>Craniata</taxon>
        <taxon>Vertebrata</taxon>
        <taxon>Euteleostomi</taxon>
        <taxon>Amphibia</taxon>
        <taxon>Batrachia</taxon>
        <taxon>Caudata</taxon>
        <taxon>Salamandroidea</taxon>
        <taxon>Salamandridae</taxon>
        <taxon>Pleurodelinae</taxon>
        <taxon>Pleurodeles</taxon>
    </lineage>
</organism>
<feature type="region of interest" description="Disordered" evidence="1">
    <location>
        <begin position="1"/>
        <end position="30"/>
    </location>
</feature>
<reference evidence="2" key="1">
    <citation type="journal article" date="2022" name="bioRxiv">
        <title>Sequencing and chromosome-scale assembly of the giantPleurodeles waltlgenome.</title>
        <authorList>
            <person name="Brown T."/>
            <person name="Elewa A."/>
            <person name="Iarovenko S."/>
            <person name="Subramanian E."/>
            <person name="Araus A.J."/>
            <person name="Petzold A."/>
            <person name="Susuki M."/>
            <person name="Suzuki K.-i.T."/>
            <person name="Hayashi T."/>
            <person name="Toyoda A."/>
            <person name="Oliveira C."/>
            <person name="Osipova E."/>
            <person name="Leigh N.D."/>
            <person name="Simon A."/>
            <person name="Yun M.H."/>
        </authorList>
    </citation>
    <scope>NUCLEOTIDE SEQUENCE</scope>
    <source>
        <strain evidence="2">20211129_DDA</strain>
        <tissue evidence="2">Liver</tissue>
    </source>
</reference>
<evidence type="ECO:0000256" key="1">
    <source>
        <dbReference type="SAM" id="MobiDB-lite"/>
    </source>
</evidence>
<evidence type="ECO:0000313" key="2">
    <source>
        <dbReference type="EMBL" id="KAJ1093671.1"/>
    </source>
</evidence>
<name>A0AAV7LQK7_PLEWA</name>
<sequence>MPHLARLRTADPVAADRGARPKHKEGAATHGTPQAAFIYRKACFSREDYLTSPVRFPRGIQSFAGLLMMETLQRIDQRKRARSLLSAVLGRPHAALQRRSANPGLTQSAHAPCLRAILRRCVTRTLTHRSLVPLRDAPSCADA</sequence>
<gene>
    <name evidence="2" type="ORF">NDU88_006769</name>
</gene>
<dbReference type="Proteomes" id="UP001066276">
    <property type="component" value="Chromosome 11"/>
</dbReference>
<evidence type="ECO:0000313" key="3">
    <source>
        <dbReference type="Proteomes" id="UP001066276"/>
    </source>
</evidence>
<dbReference type="EMBL" id="JANPWB010000015">
    <property type="protein sequence ID" value="KAJ1093671.1"/>
    <property type="molecule type" value="Genomic_DNA"/>
</dbReference>
<keyword evidence="3" id="KW-1185">Reference proteome</keyword>